<gene>
    <name evidence="8" type="primary">DRIP2_0</name>
    <name evidence="8" type="ORF">CFP56_031026</name>
</gene>
<evidence type="ECO:0000256" key="6">
    <source>
        <dbReference type="SAM" id="MobiDB-lite"/>
    </source>
</evidence>
<dbReference type="CDD" id="cd16525">
    <property type="entry name" value="RING-HC_PCGF"/>
    <property type="match status" value="1"/>
</dbReference>
<reference evidence="8 9" key="1">
    <citation type="journal article" date="2018" name="Sci. Data">
        <title>The draft genome sequence of cork oak.</title>
        <authorList>
            <person name="Ramos A.M."/>
            <person name="Usie A."/>
            <person name="Barbosa P."/>
            <person name="Barros P.M."/>
            <person name="Capote T."/>
            <person name="Chaves I."/>
            <person name="Simoes F."/>
            <person name="Abreu I."/>
            <person name="Carrasquinho I."/>
            <person name="Faro C."/>
            <person name="Guimaraes J.B."/>
            <person name="Mendonca D."/>
            <person name="Nobrega F."/>
            <person name="Rodrigues L."/>
            <person name="Saibo N.J.M."/>
            <person name="Varela M.C."/>
            <person name="Egas C."/>
            <person name="Matos J."/>
            <person name="Miguel C.M."/>
            <person name="Oliveira M.M."/>
            <person name="Ricardo C.P."/>
            <person name="Goncalves S."/>
        </authorList>
    </citation>
    <scope>NUCLEOTIDE SEQUENCE [LARGE SCALE GENOMIC DNA]</scope>
    <source>
        <strain evidence="9">cv. HL8</strain>
    </source>
</reference>
<keyword evidence="9" id="KW-1185">Reference proteome</keyword>
<feature type="compositionally biased region" description="Polar residues" evidence="6">
    <location>
        <begin position="137"/>
        <end position="153"/>
    </location>
</feature>
<dbReference type="PROSITE" id="PS50089">
    <property type="entry name" value="ZF_RING_2"/>
    <property type="match status" value="1"/>
</dbReference>
<feature type="compositionally biased region" description="Basic and acidic residues" evidence="6">
    <location>
        <begin position="217"/>
        <end position="239"/>
    </location>
</feature>
<name>A0AAW0LU57_QUESU</name>
<dbReference type="InterPro" id="IPR013083">
    <property type="entry name" value="Znf_RING/FYVE/PHD"/>
</dbReference>
<evidence type="ECO:0000313" key="9">
    <source>
        <dbReference type="Proteomes" id="UP000237347"/>
    </source>
</evidence>
<dbReference type="InterPro" id="IPR001841">
    <property type="entry name" value="Znf_RING"/>
</dbReference>
<dbReference type="GO" id="GO:0051865">
    <property type="term" value="P:protein autoubiquitination"/>
    <property type="evidence" value="ECO:0007669"/>
    <property type="project" value="UniProtKB-ARBA"/>
</dbReference>
<evidence type="ECO:0000256" key="3">
    <source>
        <dbReference type="ARBA" id="ARBA00022833"/>
    </source>
</evidence>
<evidence type="ECO:0000256" key="5">
    <source>
        <dbReference type="PROSITE-ProRule" id="PRU00175"/>
    </source>
</evidence>
<feature type="compositionally biased region" description="Basic residues" evidence="6">
    <location>
        <begin position="156"/>
        <end position="166"/>
    </location>
</feature>
<protein>
    <submittedName>
        <fullName evidence="8">E3 ubiquitin protein ligase drip2</fullName>
    </submittedName>
</protein>
<dbReference type="Pfam" id="PF13923">
    <property type="entry name" value="zf-C3HC4_2"/>
    <property type="match status" value="1"/>
</dbReference>
<comment type="subunit">
    <text evidence="4">Interacts with DREB2A.</text>
</comment>
<dbReference type="SMART" id="SM00184">
    <property type="entry name" value="RING"/>
    <property type="match status" value="1"/>
</dbReference>
<evidence type="ECO:0000313" key="8">
    <source>
        <dbReference type="EMBL" id="KAK7854767.1"/>
    </source>
</evidence>
<dbReference type="GO" id="GO:0004842">
    <property type="term" value="F:ubiquitin-protein transferase activity"/>
    <property type="evidence" value="ECO:0007669"/>
    <property type="project" value="InterPro"/>
</dbReference>
<keyword evidence="2 5" id="KW-0863">Zinc-finger</keyword>
<dbReference type="Proteomes" id="UP000237347">
    <property type="component" value="Unassembled WGS sequence"/>
</dbReference>
<feature type="compositionally biased region" description="Polar residues" evidence="6">
    <location>
        <begin position="207"/>
        <end position="216"/>
    </location>
</feature>
<dbReference type="PANTHER" id="PTHR46293">
    <property type="entry name" value="E3 UBIQUITIN PROTEIN LIGASE DRIP1"/>
    <property type="match status" value="1"/>
</dbReference>
<dbReference type="Gene3D" id="3.30.40.10">
    <property type="entry name" value="Zinc/RING finger domain, C3HC4 (zinc finger)"/>
    <property type="match status" value="1"/>
</dbReference>
<feature type="domain" description="RING-type" evidence="7">
    <location>
        <begin position="44"/>
        <end position="85"/>
    </location>
</feature>
<evidence type="ECO:0000259" key="7">
    <source>
        <dbReference type="PROSITE" id="PS50089"/>
    </source>
</evidence>
<dbReference type="AlphaFoldDB" id="A0AAW0LU57"/>
<dbReference type="GO" id="GO:0008270">
    <property type="term" value="F:zinc ion binding"/>
    <property type="evidence" value="ECO:0007669"/>
    <property type="project" value="UniProtKB-KW"/>
</dbReference>
<feature type="compositionally biased region" description="Basic residues" evidence="6">
    <location>
        <begin position="308"/>
        <end position="322"/>
    </location>
</feature>
<feature type="region of interest" description="Disordered" evidence="6">
    <location>
        <begin position="204"/>
        <end position="322"/>
    </location>
</feature>
<evidence type="ECO:0000256" key="4">
    <source>
        <dbReference type="ARBA" id="ARBA00064110"/>
    </source>
</evidence>
<keyword evidence="1" id="KW-0479">Metal-binding</keyword>
<accession>A0AAW0LU57</accession>
<organism evidence="8 9">
    <name type="scientific">Quercus suber</name>
    <name type="common">Cork oak</name>
    <dbReference type="NCBI Taxonomy" id="58331"/>
    <lineage>
        <taxon>Eukaryota</taxon>
        <taxon>Viridiplantae</taxon>
        <taxon>Streptophyta</taxon>
        <taxon>Embryophyta</taxon>
        <taxon>Tracheophyta</taxon>
        <taxon>Spermatophyta</taxon>
        <taxon>Magnoliopsida</taxon>
        <taxon>eudicotyledons</taxon>
        <taxon>Gunneridae</taxon>
        <taxon>Pentapetalae</taxon>
        <taxon>rosids</taxon>
        <taxon>fabids</taxon>
        <taxon>Fagales</taxon>
        <taxon>Fagaceae</taxon>
        <taxon>Quercus</taxon>
    </lineage>
</organism>
<comment type="caution">
    <text evidence="8">The sequence shown here is derived from an EMBL/GenBank/DDBJ whole genome shotgun (WGS) entry which is preliminary data.</text>
</comment>
<keyword evidence="3" id="KW-0862">Zinc</keyword>
<dbReference type="InterPro" id="IPR044807">
    <property type="entry name" value="DRIP1-like"/>
</dbReference>
<evidence type="ECO:0000256" key="2">
    <source>
        <dbReference type="ARBA" id="ARBA00022771"/>
    </source>
</evidence>
<feature type="region of interest" description="Disordered" evidence="6">
    <location>
        <begin position="1"/>
        <end position="25"/>
    </location>
</feature>
<dbReference type="PROSITE" id="PS00518">
    <property type="entry name" value="ZF_RING_1"/>
    <property type="match status" value="1"/>
</dbReference>
<feature type="compositionally biased region" description="Basic and acidic residues" evidence="6">
    <location>
        <begin position="271"/>
        <end position="297"/>
    </location>
</feature>
<dbReference type="FunFam" id="3.30.40.10:FF:000033">
    <property type="entry name" value="Polycomb group RING finger protein 3"/>
    <property type="match status" value="1"/>
</dbReference>
<evidence type="ECO:0000256" key="1">
    <source>
        <dbReference type="ARBA" id="ARBA00022723"/>
    </source>
</evidence>
<dbReference type="InterPro" id="IPR017907">
    <property type="entry name" value="Znf_RING_CS"/>
</dbReference>
<sequence length="495" mass="54921">MWCRRKNKNKKKSKKKKKMKKKMMTSEREVAKVQREKLAACMTCPLCNKLFIDATTISECLHTFCRGCIYEKLTDEEVNSCPVCKIDLGCSPLEKLRADHNVQDLRAKLFPLKIKKAVAPEAVPLVPLLGKRKERSLSSLGVSTPSVSAQSGLSGRRMKSAARKRHSLQESPHSVDRPVNEVEDDKTMEDSPVNLSSLETLCEIPQNGKQNSSNTESKQHMSNKDTEDHAKPCEGKTDMWKPLNDLVEAASKTRPIKLTRHGPMDKPVLSDGHDNEAHVPKTKIKEHGNKLKGHGDENGSTPTPSGSRKPRKVQGVRQRRAVSKGLKLPAQTMVKANSKRDRRFSPIWFSLVTSNDQGQDAPLPQISSCYLRVEILLRGQPVISTLQLHNLVDLWLQTAPSSEGINTSVGSSAKNFVMVLDGSLPVSFIKKYLAQKLHLASEAEVEILLRGQPVISTLQLHNLVDIWLQTAPSSEGINTSVGSSAKNFVMASLIW</sequence>
<dbReference type="SUPFAM" id="SSF57850">
    <property type="entry name" value="RING/U-box"/>
    <property type="match status" value="1"/>
</dbReference>
<feature type="compositionally biased region" description="Basic residues" evidence="6">
    <location>
        <begin position="1"/>
        <end position="23"/>
    </location>
</feature>
<dbReference type="PANTHER" id="PTHR46293:SF3">
    <property type="entry name" value="E3 UBIQUITIN PROTEIN LIGASE DRIPH-RELATED"/>
    <property type="match status" value="1"/>
</dbReference>
<feature type="region of interest" description="Disordered" evidence="6">
    <location>
        <begin position="137"/>
        <end position="191"/>
    </location>
</feature>
<proteinExistence type="predicted"/>
<dbReference type="EMBL" id="PKMF04000052">
    <property type="protein sequence ID" value="KAK7854767.1"/>
    <property type="molecule type" value="Genomic_DNA"/>
</dbReference>